<sequence>MKRSYQILLHIAFWLIFNVLQYARYVALNYGDISQAFYLMVGVQILINLITFYGSYFLIFTRIFDYSKLRLFTLIGIYIVINIAFRVGVSRYIFSFVETESWLDKYTSIWLQTLFVFTYTGLSFLVRFTIFWFHDQQLKMELMNEKRAGELALLRAQVNPHFLFNTLNNLYSLALQSSDKVAVGLARLSEIMRYMLKESDTDKVSLDREINYLQSFIELQKLRFRDPGFVAVEISGDFSGKVIAPMLLIPFIENAFKHGNKDAPSPGIIIKLGIEQQTFLLQVTNDYKEKSDTPTNNGLNGIGLDNVKKRLELLYKNKYRLEINKKRDEKKFEVRLTIEL</sequence>
<dbReference type="Gene3D" id="3.30.565.10">
    <property type="entry name" value="Histidine kinase-like ATPase, C-terminal domain"/>
    <property type="match status" value="1"/>
</dbReference>
<feature type="transmembrane region" description="Helical" evidence="1">
    <location>
        <begin position="7"/>
        <end position="25"/>
    </location>
</feature>
<dbReference type="SUPFAM" id="SSF55874">
    <property type="entry name" value="ATPase domain of HSP90 chaperone/DNA topoisomerase II/histidine kinase"/>
    <property type="match status" value="1"/>
</dbReference>
<accession>A0A5M4B533</accession>
<keyword evidence="3" id="KW-0418">Kinase</keyword>
<dbReference type="InterPro" id="IPR036890">
    <property type="entry name" value="HATPase_C_sf"/>
</dbReference>
<dbReference type="Pfam" id="PF06580">
    <property type="entry name" value="His_kinase"/>
    <property type="match status" value="1"/>
</dbReference>
<comment type="caution">
    <text evidence="3">The sequence shown here is derived from an EMBL/GenBank/DDBJ whole genome shotgun (WGS) entry which is preliminary data.</text>
</comment>
<name>A0A5M4B533_9BACT</name>
<dbReference type="PANTHER" id="PTHR34220:SF7">
    <property type="entry name" value="SENSOR HISTIDINE KINASE YPDA"/>
    <property type="match status" value="1"/>
</dbReference>
<organism evidence="3 4">
    <name type="scientific">Prolixibacter bellariivorans</name>
    <dbReference type="NCBI Taxonomy" id="314319"/>
    <lineage>
        <taxon>Bacteria</taxon>
        <taxon>Pseudomonadati</taxon>
        <taxon>Bacteroidota</taxon>
        <taxon>Bacteroidia</taxon>
        <taxon>Marinilabiliales</taxon>
        <taxon>Prolixibacteraceae</taxon>
        <taxon>Prolixibacter</taxon>
    </lineage>
</organism>
<keyword evidence="1" id="KW-0812">Transmembrane</keyword>
<proteinExistence type="predicted"/>
<feature type="transmembrane region" description="Helical" evidence="1">
    <location>
        <begin position="71"/>
        <end position="89"/>
    </location>
</feature>
<evidence type="ECO:0000256" key="1">
    <source>
        <dbReference type="SAM" id="Phobius"/>
    </source>
</evidence>
<dbReference type="InterPro" id="IPR010559">
    <property type="entry name" value="Sig_transdc_His_kin_internal"/>
</dbReference>
<evidence type="ECO:0000259" key="2">
    <source>
        <dbReference type="Pfam" id="PF06580"/>
    </source>
</evidence>
<protein>
    <submittedName>
        <fullName evidence="3">Histidine kinase</fullName>
    </submittedName>
</protein>
<keyword evidence="1" id="KW-0472">Membrane</keyword>
<dbReference type="AlphaFoldDB" id="A0A5M4B533"/>
<keyword evidence="3" id="KW-0808">Transferase</keyword>
<keyword evidence="4" id="KW-1185">Reference proteome</keyword>
<feature type="domain" description="Signal transduction histidine kinase internal region" evidence="2">
    <location>
        <begin position="150"/>
        <end position="226"/>
    </location>
</feature>
<keyword evidence="1" id="KW-1133">Transmembrane helix</keyword>
<dbReference type="InterPro" id="IPR050640">
    <property type="entry name" value="Bact_2-comp_sensor_kinase"/>
</dbReference>
<dbReference type="EMBL" id="BLAX01000001">
    <property type="protein sequence ID" value="GET34963.1"/>
    <property type="molecule type" value="Genomic_DNA"/>
</dbReference>
<dbReference type="Proteomes" id="UP000391834">
    <property type="component" value="Unassembled WGS sequence"/>
</dbReference>
<feature type="transmembrane region" description="Helical" evidence="1">
    <location>
        <begin position="109"/>
        <end position="133"/>
    </location>
</feature>
<dbReference type="GO" id="GO:0016020">
    <property type="term" value="C:membrane"/>
    <property type="evidence" value="ECO:0007669"/>
    <property type="project" value="InterPro"/>
</dbReference>
<dbReference type="GO" id="GO:0000155">
    <property type="term" value="F:phosphorelay sensor kinase activity"/>
    <property type="evidence" value="ECO:0007669"/>
    <property type="project" value="InterPro"/>
</dbReference>
<feature type="transmembrane region" description="Helical" evidence="1">
    <location>
        <begin position="37"/>
        <end position="59"/>
    </location>
</feature>
<dbReference type="PANTHER" id="PTHR34220">
    <property type="entry name" value="SENSOR HISTIDINE KINASE YPDA"/>
    <property type="match status" value="1"/>
</dbReference>
<reference evidence="3 4" key="1">
    <citation type="submission" date="2019-10" db="EMBL/GenBank/DDBJ databases">
        <title>Prolixibacter strains distinguished by the presence of nitrate reductase genes were adept at nitrate-dependent anaerobic corrosion of metallic iron and carbon steel.</title>
        <authorList>
            <person name="Iino T."/>
            <person name="Shono N."/>
            <person name="Ito K."/>
            <person name="Nakamura R."/>
            <person name="Sueoka K."/>
            <person name="Harayama S."/>
            <person name="Ohkuma M."/>
        </authorList>
    </citation>
    <scope>NUCLEOTIDE SEQUENCE [LARGE SCALE GENOMIC DNA]</scope>
    <source>
        <strain evidence="3 4">JCM 13498</strain>
    </source>
</reference>
<evidence type="ECO:0000313" key="4">
    <source>
        <dbReference type="Proteomes" id="UP000391834"/>
    </source>
</evidence>
<evidence type="ECO:0000313" key="3">
    <source>
        <dbReference type="EMBL" id="GET34963.1"/>
    </source>
</evidence>
<gene>
    <name evidence="3" type="ORF">PbJCM13498_38260</name>
</gene>
<dbReference type="RefSeq" id="WP_025865731.1">
    <property type="nucleotide sequence ID" value="NZ_BLAX01000001.1"/>
</dbReference>